<gene>
    <name evidence="10" type="primary">queG</name>
    <name evidence="10" type="ORF">GH810_04980</name>
</gene>
<protein>
    <submittedName>
        <fullName evidence="10">tRNA epoxyqueuosine(34) reductase QueG</fullName>
        <ecNumber evidence="10">1.17.99.6</ecNumber>
    </submittedName>
</protein>
<evidence type="ECO:0000259" key="9">
    <source>
        <dbReference type="PROSITE" id="PS51379"/>
    </source>
</evidence>
<dbReference type="GO" id="GO:0052693">
    <property type="term" value="F:epoxyqueuosine reductase activity"/>
    <property type="evidence" value="ECO:0007669"/>
    <property type="project" value="UniProtKB-EC"/>
</dbReference>
<evidence type="ECO:0000256" key="7">
    <source>
        <dbReference type="ARBA" id="ARBA00023004"/>
    </source>
</evidence>
<dbReference type="OrthoDB" id="9784571at2"/>
<comment type="caution">
    <text evidence="10">The sequence shown here is derived from an EMBL/GenBank/DDBJ whole genome shotgun (WGS) entry which is preliminary data.</text>
</comment>
<dbReference type="AlphaFoldDB" id="A0A923HTZ0"/>
<dbReference type="SUPFAM" id="SSF54862">
    <property type="entry name" value="4Fe-4S ferredoxins"/>
    <property type="match status" value="1"/>
</dbReference>
<dbReference type="GO" id="GO:0051539">
    <property type="term" value="F:4 iron, 4 sulfur cluster binding"/>
    <property type="evidence" value="ECO:0007669"/>
    <property type="project" value="UniProtKB-KW"/>
</dbReference>
<feature type="domain" description="4Fe-4S ferredoxin-type" evidence="9">
    <location>
        <begin position="179"/>
        <end position="208"/>
    </location>
</feature>
<keyword evidence="6 10" id="KW-0560">Oxidoreductase</keyword>
<dbReference type="NCBIfam" id="TIGR00276">
    <property type="entry name" value="tRNA epoxyqueuosine(34) reductase QueG"/>
    <property type="match status" value="1"/>
</dbReference>
<evidence type="ECO:0000256" key="3">
    <source>
        <dbReference type="ARBA" id="ARBA00022694"/>
    </source>
</evidence>
<keyword evidence="5" id="KW-0671">Queuosine biosynthesis</keyword>
<dbReference type="PROSITE" id="PS00198">
    <property type="entry name" value="4FE4S_FER_1"/>
    <property type="match status" value="1"/>
</dbReference>
<reference evidence="10" key="1">
    <citation type="submission" date="2019-10" db="EMBL/GenBank/DDBJ databases">
        <authorList>
            <person name="Ross D.E."/>
            <person name="Gulliver D."/>
        </authorList>
    </citation>
    <scope>NUCLEOTIDE SEQUENCE</scope>
    <source>
        <strain evidence="10">DER-2019</strain>
    </source>
</reference>
<sequence>MMEAEIRKIAFDLGIDLIGFFSVEPLVECLPYLIKRDEAGLITGFEGGQPKDRINYQHFFQNAKSGIVIGVSNYQKLKKPRDDKKRVNLASVSWGEDYHVVLGNLMNHLMEKINENLTAQGKPRINYKVFVDNSPLVDRGSAYRAGLGFFGKNNLLISQTLGSYFFIGQVLLDVEIAFNPAQKISNGCGDCRRCLDACPYQALGEGYTLDPARCISFITQKKMLSTDEEKRVETYLYGCDLCQQVCPYNKDLKKTSERRFWTSPELAYPDIEDILVMTNKIFKERFGKTAAGWRGKKTIVRNAQLIEKNEKKND</sequence>
<keyword evidence="3" id="KW-0819">tRNA processing</keyword>
<keyword evidence="1" id="KW-0004">4Fe-4S</keyword>
<dbReference type="Pfam" id="PF08331">
    <property type="entry name" value="QueG_DUF1730"/>
    <property type="match status" value="1"/>
</dbReference>
<evidence type="ECO:0000256" key="5">
    <source>
        <dbReference type="ARBA" id="ARBA00022785"/>
    </source>
</evidence>
<dbReference type="Proteomes" id="UP000616595">
    <property type="component" value="Unassembled WGS sequence"/>
</dbReference>
<evidence type="ECO:0000313" key="11">
    <source>
        <dbReference type="Proteomes" id="UP000616595"/>
    </source>
</evidence>
<name>A0A923HTZ0_9FIRM</name>
<dbReference type="GO" id="GO:0046872">
    <property type="term" value="F:metal ion binding"/>
    <property type="evidence" value="ECO:0007669"/>
    <property type="project" value="UniProtKB-KW"/>
</dbReference>
<evidence type="ECO:0000256" key="8">
    <source>
        <dbReference type="ARBA" id="ARBA00023014"/>
    </source>
</evidence>
<proteinExistence type="predicted"/>
<dbReference type="PANTHER" id="PTHR30002:SF4">
    <property type="entry name" value="EPOXYQUEUOSINE REDUCTASE"/>
    <property type="match status" value="1"/>
</dbReference>
<dbReference type="EC" id="1.17.99.6" evidence="10"/>
<accession>A0A923HTZ0</accession>
<dbReference type="InterPro" id="IPR013542">
    <property type="entry name" value="QueG_DUF1730"/>
</dbReference>
<dbReference type="PROSITE" id="PS51379">
    <property type="entry name" value="4FE4S_FER_2"/>
    <property type="match status" value="1"/>
</dbReference>
<dbReference type="GO" id="GO:0008616">
    <property type="term" value="P:tRNA queuosine(34) biosynthetic process"/>
    <property type="evidence" value="ECO:0007669"/>
    <property type="project" value="UniProtKB-KW"/>
</dbReference>
<keyword evidence="4" id="KW-0479">Metal-binding</keyword>
<dbReference type="InterPro" id="IPR017900">
    <property type="entry name" value="4Fe4S_Fe_S_CS"/>
</dbReference>
<reference evidence="10" key="2">
    <citation type="submission" date="2020-10" db="EMBL/GenBank/DDBJ databases">
        <title>Comparative genomics of the Acetobacterium genus.</title>
        <authorList>
            <person name="Marshall C."/>
            <person name="May H."/>
            <person name="Norman S."/>
        </authorList>
    </citation>
    <scope>NUCLEOTIDE SEQUENCE</scope>
    <source>
        <strain evidence="10">DER-2019</strain>
    </source>
</reference>
<dbReference type="InterPro" id="IPR004453">
    <property type="entry name" value="QueG"/>
</dbReference>
<evidence type="ECO:0000256" key="1">
    <source>
        <dbReference type="ARBA" id="ARBA00022485"/>
    </source>
</evidence>
<dbReference type="InterPro" id="IPR017896">
    <property type="entry name" value="4Fe4S_Fe-S-bd"/>
</dbReference>
<dbReference type="RefSeq" id="WP_148566646.1">
    <property type="nucleotide sequence ID" value="NZ_RXYA01000005.1"/>
</dbReference>
<dbReference type="EMBL" id="WJBD01000004">
    <property type="protein sequence ID" value="MBC3887657.1"/>
    <property type="molecule type" value="Genomic_DNA"/>
</dbReference>
<dbReference type="Gene3D" id="3.30.70.20">
    <property type="match status" value="1"/>
</dbReference>
<dbReference type="Pfam" id="PF13484">
    <property type="entry name" value="Fer4_16"/>
    <property type="match status" value="1"/>
</dbReference>
<evidence type="ECO:0000256" key="4">
    <source>
        <dbReference type="ARBA" id="ARBA00022723"/>
    </source>
</evidence>
<keyword evidence="8" id="KW-0411">Iron-sulfur</keyword>
<keyword evidence="7" id="KW-0408">Iron</keyword>
<evidence type="ECO:0000256" key="6">
    <source>
        <dbReference type="ARBA" id="ARBA00023002"/>
    </source>
</evidence>
<keyword evidence="11" id="KW-1185">Reference proteome</keyword>
<keyword evidence="2" id="KW-0963">Cytoplasm</keyword>
<dbReference type="PANTHER" id="PTHR30002">
    <property type="entry name" value="EPOXYQUEUOSINE REDUCTASE"/>
    <property type="match status" value="1"/>
</dbReference>
<evidence type="ECO:0000313" key="10">
    <source>
        <dbReference type="EMBL" id="MBC3887657.1"/>
    </source>
</evidence>
<evidence type="ECO:0000256" key="2">
    <source>
        <dbReference type="ARBA" id="ARBA00022490"/>
    </source>
</evidence>
<organism evidence="10 11">
    <name type="scientific">Acetobacterium paludosum</name>
    <dbReference type="NCBI Taxonomy" id="52693"/>
    <lineage>
        <taxon>Bacteria</taxon>
        <taxon>Bacillati</taxon>
        <taxon>Bacillota</taxon>
        <taxon>Clostridia</taxon>
        <taxon>Eubacteriales</taxon>
        <taxon>Eubacteriaceae</taxon>
        <taxon>Acetobacterium</taxon>
    </lineage>
</organism>